<evidence type="ECO:0000313" key="4">
    <source>
        <dbReference type="Proteomes" id="UP001610446"/>
    </source>
</evidence>
<keyword evidence="1" id="KW-0175">Coiled coil</keyword>
<name>A0ABR4JCL4_9EURO</name>
<evidence type="ECO:0000256" key="2">
    <source>
        <dbReference type="SAM" id="MobiDB-lite"/>
    </source>
</evidence>
<accession>A0ABR4JCL4</accession>
<reference evidence="3 4" key="1">
    <citation type="submission" date="2024-07" db="EMBL/GenBank/DDBJ databases">
        <title>Section-level genome sequencing and comparative genomics of Aspergillus sections Usti and Cavernicolus.</title>
        <authorList>
            <consortium name="Lawrence Berkeley National Laboratory"/>
            <person name="Nybo J.L."/>
            <person name="Vesth T.C."/>
            <person name="Theobald S."/>
            <person name="Frisvad J.C."/>
            <person name="Larsen T.O."/>
            <person name="Kjaerboelling I."/>
            <person name="Rothschild-Mancinelli K."/>
            <person name="Lyhne E.K."/>
            <person name="Kogle M.E."/>
            <person name="Barry K."/>
            <person name="Clum A."/>
            <person name="Na H."/>
            <person name="Ledsgaard L."/>
            <person name="Lin J."/>
            <person name="Lipzen A."/>
            <person name="Kuo A."/>
            <person name="Riley R."/>
            <person name="Mondo S."/>
            <person name="Labutti K."/>
            <person name="Haridas S."/>
            <person name="Pangalinan J."/>
            <person name="Salamov A.A."/>
            <person name="Simmons B.A."/>
            <person name="Magnuson J.K."/>
            <person name="Chen J."/>
            <person name="Drula E."/>
            <person name="Henrissat B."/>
            <person name="Wiebenga A."/>
            <person name="Lubbers R.J."/>
            <person name="Gomes A.C."/>
            <person name="Makela M.R."/>
            <person name="Stajich J."/>
            <person name="Grigoriev I.V."/>
            <person name="Mortensen U.H."/>
            <person name="De Vries R.P."/>
            <person name="Baker S.E."/>
            <person name="Andersen M.R."/>
        </authorList>
    </citation>
    <scope>NUCLEOTIDE SEQUENCE [LARGE SCALE GENOMIC DNA]</scope>
    <source>
        <strain evidence="3 4">CBS 123904</strain>
    </source>
</reference>
<evidence type="ECO:0000313" key="3">
    <source>
        <dbReference type="EMBL" id="KAL2837710.1"/>
    </source>
</evidence>
<feature type="region of interest" description="Disordered" evidence="2">
    <location>
        <begin position="138"/>
        <end position="170"/>
    </location>
</feature>
<feature type="coiled-coil region" evidence="1">
    <location>
        <begin position="198"/>
        <end position="242"/>
    </location>
</feature>
<proteinExistence type="predicted"/>
<comment type="caution">
    <text evidence="3">The sequence shown here is derived from an EMBL/GenBank/DDBJ whole genome shotgun (WGS) entry which is preliminary data.</text>
</comment>
<keyword evidence="4" id="KW-1185">Reference proteome</keyword>
<dbReference type="Proteomes" id="UP001610446">
    <property type="component" value="Unassembled WGS sequence"/>
</dbReference>
<protein>
    <submittedName>
        <fullName evidence="3">Uncharacterized protein</fullName>
    </submittedName>
</protein>
<feature type="region of interest" description="Disordered" evidence="2">
    <location>
        <begin position="1"/>
        <end position="21"/>
    </location>
</feature>
<dbReference type="EMBL" id="JBFXLU010000156">
    <property type="protein sequence ID" value="KAL2837710.1"/>
    <property type="molecule type" value="Genomic_DNA"/>
</dbReference>
<evidence type="ECO:0000256" key="1">
    <source>
        <dbReference type="SAM" id="Coils"/>
    </source>
</evidence>
<sequence length="291" mass="30966">MISPPASMSTRAQSVPRSMPSSSLYIRGPSIAPVIQYGGQTGVGPHFGSTPAGGSASLAGDPATTAKRRHPVHVSCAKLVHINIQTTKPLGTALTSTALPGNTNSYAGDSRTLVASTADKSMRAAAFISSAPSIQFAGSPSAMHPVAGDISSTSTDPNKEHITSSPGSSSKCLLMAADHMAQYARDIDNYSKARTQREAQLENERATLKETVRQLGLAMRKAEIERQQLREQMEELQAAGNAKLMATAKEVKDLKEVVQRVPEMHELLKGFDTLLEIVARMRSAPRDADST</sequence>
<gene>
    <name evidence="3" type="ORF">BJY01DRAFT_41052</name>
</gene>
<organism evidence="3 4">
    <name type="scientific">Aspergillus pseudoustus</name>
    <dbReference type="NCBI Taxonomy" id="1810923"/>
    <lineage>
        <taxon>Eukaryota</taxon>
        <taxon>Fungi</taxon>
        <taxon>Dikarya</taxon>
        <taxon>Ascomycota</taxon>
        <taxon>Pezizomycotina</taxon>
        <taxon>Eurotiomycetes</taxon>
        <taxon>Eurotiomycetidae</taxon>
        <taxon>Eurotiales</taxon>
        <taxon>Aspergillaceae</taxon>
        <taxon>Aspergillus</taxon>
        <taxon>Aspergillus subgen. Nidulantes</taxon>
    </lineage>
</organism>